<dbReference type="PANTHER" id="PTHR33076">
    <property type="entry name" value="NON-SPECIFIC LIPID-TRANSFER PROTEIN 2-RELATED"/>
    <property type="match status" value="1"/>
</dbReference>
<feature type="domain" description="Bifunctional inhibitor/plant lipid transfer protein/seed storage helical" evidence="6">
    <location>
        <begin position="27"/>
        <end position="111"/>
    </location>
</feature>
<feature type="chain" id="PRO_5044745018" description="Non-specific lipid-transfer protein" evidence="5">
    <location>
        <begin position="25"/>
        <end position="113"/>
    </location>
</feature>
<dbReference type="SMART" id="SM00499">
    <property type="entry name" value="AAI"/>
    <property type="match status" value="1"/>
</dbReference>
<keyword evidence="5" id="KW-0732">Signal</keyword>
<evidence type="ECO:0000256" key="5">
    <source>
        <dbReference type="SAM" id="SignalP"/>
    </source>
</evidence>
<reference evidence="7 8" key="1">
    <citation type="submission" date="2024-11" db="EMBL/GenBank/DDBJ databases">
        <title>A near-complete genome assembly of Cinchona calisaya.</title>
        <authorList>
            <person name="Lian D.C."/>
            <person name="Zhao X.W."/>
            <person name="Wei L."/>
        </authorList>
    </citation>
    <scope>NUCLEOTIDE SEQUENCE [LARGE SCALE GENOMIC DNA]</scope>
    <source>
        <tissue evidence="7">Nenye</tissue>
    </source>
</reference>
<evidence type="ECO:0000259" key="6">
    <source>
        <dbReference type="SMART" id="SM00499"/>
    </source>
</evidence>
<dbReference type="GO" id="GO:0008289">
    <property type="term" value="F:lipid binding"/>
    <property type="evidence" value="ECO:0007669"/>
    <property type="project" value="UniProtKB-KW"/>
</dbReference>
<sequence>MKGYIVSAIVVLALVQLLIEPGQAINCPQVDIYLARCVPYLREGGEPDPACCSGVKSLIGAVKTPADKRDACKCVKQAANNVPNLKDDAAQALPAKCGVTMDIPISKNVDCDK</sequence>
<comment type="caution">
    <text evidence="7">The sequence shown here is derived from an EMBL/GenBank/DDBJ whole genome shotgun (WGS) entry which is preliminary data.</text>
</comment>
<proteinExistence type="inferred from homology"/>
<organism evidence="7 8">
    <name type="scientific">Cinchona calisaya</name>
    <dbReference type="NCBI Taxonomy" id="153742"/>
    <lineage>
        <taxon>Eukaryota</taxon>
        <taxon>Viridiplantae</taxon>
        <taxon>Streptophyta</taxon>
        <taxon>Embryophyta</taxon>
        <taxon>Tracheophyta</taxon>
        <taxon>Spermatophyta</taxon>
        <taxon>Magnoliopsida</taxon>
        <taxon>eudicotyledons</taxon>
        <taxon>Gunneridae</taxon>
        <taxon>Pentapetalae</taxon>
        <taxon>asterids</taxon>
        <taxon>lamiids</taxon>
        <taxon>Gentianales</taxon>
        <taxon>Rubiaceae</taxon>
        <taxon>Cinchonoideae</taxon>
        <taxon>Cinchoneae</taxon>
        <taxon>Cinchona</taxon>
    </lineage>
</organism>
<dbReference type="SUPFAM" id="SSF47699">
    <property type="entry name" value="Bifunctional inhibitor/lipid-transfer protein/seed storage 2S albumin"/>
    <property type="match status" value="1"/>
</dbReference>
<keyword evidence="8" id="KW-1185">Reference proteome</keyword>
<evidence type="ECO:0000313" key="7">
    <source>
        <dbReference type="EMBL" id="KAL3516863.1"/>
    </source>
</evidence>
<evidence type="ECO:0000256" key="4">
    <source>
        <dbReference type="RuleBase" id="RU000628"/>
    </source>
</evidence>
<evidence type="ECO:0000256" key="3">
    <source>
        <dbReference type="ARBA" id="ARBA00023121"/>
    </source>
</evidence>
<protein>
    <recommendedName>
        <fullName evidence="4">Non-specific lipid-transfer protein</fullName>
    </recommendedName>
</protein>
<evidence type="ECO:0000256" key="2">
    <source>
        <dbReference type="ARBA" id="ARBA00022448"/>
    </source>
</evidence>
<keyword evidence="3 4" id="KW-0446">Lipid-binding</keyword>
<gene>
    <name evidence="7" type="ORF">ACH5RR_023765</name>
</gene>
<dbReference type="Gene3D" id="1.10.110.10">
    <property type="entry name" value="Plant lipid-transfer and hydrophobic proteins"/>
    <property type="match status" value="1"/>
</dbReference>
<comment type="similarity">
    <text evidence="1 4">Belongs to the plant LTP family.</text>
</comment>
<evidence type="ECO:0000256" key="1">
    <source>
        <dbReference type="ARBA" id="ARBA00009748"/>
    </source>
</evidence>
<dbReference type="InterPro" id="IPR000528">
    <property type="entry name" value="Plant_nsLTP"/>
</dbReference>
<dbReference type="EMBL" id="JBJUIK010000010">
    <property type="protein sequence ID" value="KAL3516863.1"/>
    <property type="molecule type" value="Genomic_DNA"/>
</dbReference>
<keyword evidence="2 4" id="KW-0813">Transport</keyword>
<accession>A0ABD2ZCP9</accession>
<name>A0ABD2ZCP9_9GENT</name>
<comment type="function">
    <text evidence="4">Plant non-specific lipid-transfer proteins transfer phospholipids as well as galactolipids across membranes. May play a role in wax or cutin deposition in the cell walls of expanding epidermal cells and certain secretory tissues.</text>
</comment>
<dbReference type="Pfam" id="PF00234">
    <property type="entry name" value="Tryp_alpha_amyl"/>
    <property type="match status" value="1"/>
</dbReference>
<dbReference type="InterPro" id="IPR016140">
    <property type="entry name" value="Bifunc_inhib/LTP/seed_store"/>
</dbReference>
<evidence type="ECO:0000313" key="8">
    <source>
        <dbReference type="Proteomes" id="UP001630127"/>
    </source>
</evidence>
<dbReference type="CDD" id="cd01960">
    <property type="entry name" value="nsLTP1"/>
    <property type="match status" value="1"/>
</dbReference>
<dbReference type="AlphaFoldDB" id="A0ABD2ZCP9"/>
<feature type="signal peptide" evidence="5">
    <location>
        <begin position="1"/>
        <end position="24"/>
    </location>
</feature>
<dbReference type="PRINTS" id="PR00382">
    <property type="entry name" value="LIPIDTRNSFER"/>
</dbReference>
<dbReference type="Proteomes" id="UP001630127">
    <property type="component" value="Unassembled WGS sequence"/>
</dbReference>
<dbReference type="InterPro" id="IPR036312">
    <property type="entry name" value="Bifun_inhib/LTP/seed_sf"/>
</dbReference>